<dbReference type="Proteomes" id="UP000035057">
    <property type="component" value="Unassembled WGS sequence"/>
</dbReference>
<dbReference type="SMART" id="SM00028">
    <property type="entry name" value="TPR"/>
    <property type="match status" value="4"/>
</dbReference>
<evidence type="ECO:0000256" key="2">
    <source>
        <dbReference type="SAM" id="SignalP"/>
    </source>
</evidence>
<comment type="caution">
    <text evidence="3">The sequence shown here is derived from an EMBL/GenBank/DDBJ whole genome shotgun (WGS) entry which is preliminary data.</text>
</comment>
<keyword evidence="1" id="KW-0802">TPR repeat</keyword>
<dbReference type="PROSITE" id="PS50293">
    <property type="entry name" value="TPR_REGION"/>
    <property type="match status" value="1"/>
</dbReference>
<dbReference type="PATRIC" id="fig|1137280.3.peg.1024"/>
<protein>
    <submittedName>
        <fullName evidence="3">Type IV pilus biogenesis protein PilF</fullName>
    </submittedName>
</protein>
<dbReference type="InterPro" id="IPR011990">
    <property type="entry name" value="TPR-like_helical_dom_sf"/>
</dbReference>
<dbReference type="InterPro" id="IPR013360">
    <property type="entry name" value="Pilus_4_PilW"/>
</dbReference>
<keyword evidence="2" id="KW-0732">Signal</keyword>
<dbReference type="EMBL" id="ANIE01000003">
    <property type="protein sequence ID" value="KEF32576.1"/>
    <property type="molecule type" value="Genomic_DNA"/>
</dbReference>
<feature type="repeat" description="TPR" evidence="1">
    <location>
        <begin position="43"/>
        <end position="76"/>
    </location>
</feature>
<proteinExistence type="predicted"/>
<feature type="signal peptide" evidence="2">
    <location>
        <begin position="1"/>
        <end position="34"/>
    </location>
</feature>
<dbReference type="PROSITE" id="PS51257">
    <property type="entry name" value="PROKAR_LIPOPROTEIN"/>
    <property type="match status" value="1"/>
</dbReference>
<feature type="repeat" description="TPR" evidence="1">
    <location>
        <begin position="77"/>
        <end position="110"/>
    </location>
</feature>
<dbReference type="AlphaFoldDB" id="A0A072N4Z9"/>
<name>A0A072N4Z9_9GAMM</name>
<reference evidence="3 4" key="1">
    <citation type="submission" date="2012-12" db="EMBL/GenBank/DDBJ databases">
        <title>Genome assembly of Marinobacter sp. AK21.</title>
        <authorList>
            <person name="Khatri I."/>
            <person name="Kumar R."/>
            <person name="Vaidya B."/>
            <person name="Subramanian S."/>
            <person name="Pinnaka A."/>
        </authorList>
    </citation>
    <scope>NUCLEOTIDE SEQUENCE [LARGE SCALE GENOMIC DNA]</scope>
    <source>
        <strain evidence="3 4">AK21</strain>
    </source>
</reference>
<dbReference type="PANTHER" id="PTHR12558">
    <property type="entry name" value="CELL DIVISION CYCLE 16,23,27"/>
    <property type="match status" value="1"/>
</dbReference>
<dbReference type="RefSeq" id="WP_051668943.1">
    <property type="nucleotide sequence ID" value="NZ_ANIE01000003.1"/>
</dbReference>
<dbReference type="SUPFAM" id="SSF48452">
    <property type="entry name" value="TPR-like"/>
    <property type="match status" value="1"/>
</dbReference>
<dbReference type="STRING" id="1137280.D777_01210"/>
<evidence type="ECO:0000256" key="1">
    <source>
        <dbReference type="PROSITE-ProRule" id="PRU00339"/>
    </source>
</evidence>
<dbReference type="Gene3D" id="1.25.40.10">
    <property type="entry name" value="Tetratricopeptide repeat domain"/>
    <property type="match status" value="1"/>
</dbReference>
<keyword evidence="4" id="KW-1185">Reference proteome</keyword>
<feature type="repeat" description="TPR" evidence="1">
    <location>
        <begin position="147"/>
        <end position="180"/>
    </location>
</feature>
<dbReference type="PANTHER" id="PTHR12558:SF13">
    <property type="entry name" value="CELL DIVISION CYCLE PROTEIN 27 HOMOLOG"/>
    <property type="match status" value="1"/>
</dbReference>
<dbReference type="Pfam" id="PF13432">
    <property type="entry name" value="TPR_16"/>
    <property type="match status" value="2"/>
</dbReference>
<sequence length="268" mass="30193">MTFKTTNRFFSATACLFAVLLVAGCVTTTDSRFAKEADRQEAIDNYVRLGTAYIGQGNLDRARHHLDRALELDSDNAAALSAMGLVYNAEGEPELAEKNFRRAISSDSGYTRGRVYYGAFLFGQDRFEDASAQFDAASKDTEYPDRGSVFFNLGMTRERLGALDEAEVAYRRAIDLSRGDARPLLALSRVLVEQERYSAASRYFSRLTSMMQRNTRMRHSAESLWTGIRIAHHLGSRDQEASLALQLRNNYPESDEYQQYKVLISNGQ</sequence>
<gene>
    <name evidence="3" type="ORF">D777_01210</name>
</gene>
<accession>A0A072N4Z9</accession>
<evidence type="ECO:0000313" key="3">
    <source>
        <dbReference type="EMBL" id="KEF32576.1"/>
    </source>
</evidence>
<organism evidence="3 4">
    <name type="scientific">Marinobacter nitratireducens</name>
    <dbReference type="NCBI Taxonomy" id="1137280"/>
    <lineage>
        <taxon>Bacteria</taxon>
        <taxon>Pseudomonadati</taxon>
        <taxon>Pseudomonadota</taxon>
        <taxon>Gammaproteobacteria</taxon>
        <taxon>Pseudomonadales</taxon>
        <taxon>Marinobacteraceae</taxon>
        <taxon>Marinobacter</taxon>
    </lineage>
</organism>
<feature type="chain" id="PRO_5001680475" evidence="2">
    <location>
        <begin position="35"/>
        <end position="268"/>
    </location>
</feature>
<dbReference type="InterPro" id="IPR019734">
    <property type="entry name" value="TPR_rpt"/>
</dbReference>
<evidence type="ECO:0000313" key="4">
    <source>
        <dbReference type="Proteomes" id="UP000035057"/>
    </source>
</evidence>
<dbReference type="NCBIfam" id="TIGR02521">
    <property type="entry name" value="type_IV_pilW"/>
    <property type="match status" value="1"/>
</dbReference>
<dbReference type="PROSITE" id="PS50005">
    <property type="entry name" value="TPR"/>
    <property type="match status" value="3"/>
</dbReference>